<evidence type="ECO:0000259" key="8">
    <source>
        <dbReference type="Pfam" id="PF02770"/>
    </source>
</evidence>
<dbReference type="SUPFAM" id="SSF47203">
    <property type="entry name" value="Acyl-CoA dehydrogenase C-terminal domain-like"/>
    <property type="match status" value="1"/>
</dbReference>
<dbReference type="Gene3D" id="1.20.140.10">
    <property type="entry name" value="Butyryl-CoA Dehydrogenase, subunit A, domain 3"/>
    <property type="match status" value="1"/>
</dbReference>
<dbReference type="FunFam" id="1.10.540.10:FF:000002">
    <property type="entry name" value="Acyl-CoA dehydrogenase FadE19"/>
    <property type="match status" value="1"/>
</dbReference>
<dbReference type="Pfam" id="PF02770">
    <property type="entry name" value="Acyl-CoA_dh_M"/>
    <property type="match status" value="1"/>
</dbReference>
<name>A0A154BS42_ANASB</name>
<dbReference type="PANTHER" id="PTHR43884:SF12">
    <property type="entry name" value="ISOVALERYL-COA DEHYDROGENASE, MITOCHONDRIAL-RELATED"/>
    <property type="match status" value="1"/>
</dbReference>
<evidence type="ECO:0000256" key="5">
    <source>
        <dbReference type="ARBA" id="ARBA00023002"/>
    </source>
</evidence>
<dbReference type="InterPro" id="IPR037069">
    <property type="entry name" value="AcylCoA_DH/ox_N_sf"/>
</dbReference>
<reference evidence="10 11" key="1">
    <citation type="submission" date="2016-02" db="EMBL/GenBank/DDBJ databases">
        <title>Anaerosporomusa subterraneum gen. nov., sp. nov., a spore-forming obligate anaerobe isolated from saprolite.</title>
        <authorList>
            <person name="Choi J.K."/>
            <person name="Shah M."/>
            <person name="Yee N."/>
        </authorList>
    </citation>
    <scope>NUCLEOTIDE SEQUENCE [LARGE SCALE GENOMIC DNA]</scope>
    <source>
        <strain evidence="10 11">RU4</strain>
    </source>
</reference>
<dbReference type="InterPro" id="IPR006089">
    <property type="entry name" value="Acyl-CoA_DH_CS"/>
</dbReference>
<dbReference type="InterPro" id="IPR009075">
    <property type="entry name" value="AcylCo_DH/oxidase_C"/>
</dbReference>
<feature type="domain" description="Acyl-CoA dehydrogenase/oxidase N-terminal" evidence="9">
    <location>
        <begin position="7"/>
        <end position="121"/>
    </location>
</feature>
<dbReference type="GO" id="GO:0003995">
    <property type="term" value="F:acyl-CoA dehydrogenase activity"/>
    <property type="evidence" value="ECO:0007669"/>
    <property type="project" value="InterPro"/>
</dbReference>
<evidence type="ECO:0000256" key="3">
    <source>
        <dbReference type="ARBA" id="ARBA00022630"/>
    </source>
</evidence>
<evidence type="ECO:0000256" key="4">
    <source>
        <dbReference type="ARBA" id="ARBA00022827"/>
    </source>
</evidence>
<dbReference type="Gene3D" id="1.10.540.10">
    <property type="entry name" value="Acyl-CoA dehydrogenase/oxidase, N-terminal domain"/>
    <property type="match status" value="1"/>
</dbReference>
<dbReference type="FunFam" id="1.20.140.10:FF:000004">
    <property type="entry name" value="Acyl-CoA dehydrogenase FadE25"/>
    <property type="match status" value="1"/>
</dbReference>
<dbReference type="InterPro" id="IPR009100">
    <property type="entry name" value="AcylCoA_DH/oxidase_NM_dom_sf"/>
</dbReference>
<proteinExistence type="inferred from homology"/>
<evidence type="ECO:0000313" key="11">
    <source>
        <dbReference type="Proteomes" id="UP000076268"/>
    </source>
</evidence>
<evidence type="ECO:0000256" key="6">
    <source>
        <dbReference type="RuleBase" id="RU362125"/>
    </source>
</evidence>
<dbReference type="InterPro" id="IPR036250">
    <property type="entry name" value="AcylCo_DH-like_C"/>
</dbReference>
<organism evidence="10 11">
    <name type="scientific">Anaerosporomusa subterranea</name>
    <dbReference type="NCBI Taxonomy" id="1794912"/>
    <lineage>
        <taxon>Bacteria</taxon>
        <taxon>Bacillati</taxon>
        <taxon>Bacillota</taxon>
        <taxon>Negativicutes</taxon>
        <taxon>Acetonemataceae</taxon>
        <taxon>Anaerosporomusa</taxon>
    </lineage>
</organism>
<dbReference type="PROSITE" id="PS00072">
    <property type="entry name" value="ACYL_COA_DH_1"/>
    <property type="match status" value="1"/>
</dbReference>
<dbReference type="RefSeq" id="WP_066242816.1">
    <property type="nucleotide sequence ID" value="NZ_LSGP01000017.1"/>
</dbReference>
<dbReference type="EMBL" id="LSGP01000017">
    <property type="protein sequence ID" value="KYZ76776.1"/>
    <property type="molecule type" value="Genomic_DNA"/>
</dbReference>
<comment type="caution">
    <text evidence="10">The sequence shown here is derived from an EMBL/GenBank/DDBJ whole genome shotgun (WGS) entry which is preliminary data.</text>
</comment>
<dbReference type="Pfam" id="PF02771">
    <property type="entry name" value="Acyl-CoA_dh_N"/>
    <property type="match status" value="1"/>
</dbReference>
<dbReference type="GO" id="GO:0050660">
    <property type="term" value="F:flavin adenine dinucleotide binding"/>
    <property type="evidence" value="ECO:0007669"/>
    <property type="project" value="InterPro"/>
</dbReference>
<sequence>MFDLRSSEDQEQIRQMVKEFVEKEVAPGASARDDAEDIAAVHELLKKMGKLGLMGLPYPQEYGGAGSDQVTYVLAGMEINKVDASLGCAYSVHISLASWPIFHYGNEEQRRKYSTKMFNGEFLGAFGLTEPCAGSDSGASQCTAVLDGDHYVLNGTKCFCTNGEIADVIVMFAMTDKSKGTKGISAFIVEKGTPGLNFIKRERKMGIRSTVQNVIEMQNLRVPKENLLGKEGDGFKIAMTTLDGGRIGIAAQGVGIAIGAYEYARQYAKERIQFGKSIATQQVIAFKLADMFTKIEAAKMLALQAAWKKDQHMPFGTDAAMAKLFATDTAMEVTTEAVQVLGGTGFTREHPVERMMRDAKITQIYEGTNEIQKLVISGTILR</sequence>
<dbReference type="InterPro" id="IPR006091">
    <property type="entry name" value="Acyl-CoA_Oxase/DH_mid-dom"/>
</dbReference>
<protein>
    <submittedName>
        <fullName evidence="10">Acyl-CoA dehydrogenase</fullName>
    </submittedName>
</protein>
<comment type="similarity">
    <text evidence="2 6">Belongs to the acyl-CoA dehydrogenase family.</text>
</comment>
<evidence type="ECO:0000259" key="7">
    <source>
        <dbReference type="Pfam" id="PF00441"/>
    </source>
</evidence>
<dbReference type="InterPro" id="IPR013786">
    <property type="entry name" value="AcylCoA_DH/ox_N"/>
</dbReference>
<keyword evidence="11" id="KW-1185">Reference proteome</keyword>
<evidence type="ECO:0000259" key="9">
    <source>
        <dbReference type="Pfam" id="PF02771"/>
    </source>
</evidence>
<keyword evidence="4 6" id="KW-0274">FAD</keyword>
<dbReference type="PROSITE" id="PS00073">
    <property type="entry name" value="ACYL_COA_DH_2"/>
    <property type="match status" value="1"/>
</dbReference>
<dbReference type="Proteomes" id="UP000076268">
    <property type="component" value="Unassembled WGS sequence"/>
</dbReference>
<keyword evidence="5 6" id="KW-0560">Oxidoreductase</keyword>
<dbReference type="STRING" id="1794912.AXX12_10220"/>
<feature type="domain" description="Acyl-CoA dehydrogenase/oxidase C-terminal" evidence="7">
    <location>
        <begin position="232"/>
        <end position="377"/>
    </location>
</feature>
<dbReference type="SUPFAM" id="SSF56645">
    <property type="entry name" value="Acyl-CoA dehydrogenase NM domain-like"/>
    <property type="match status" value="1"/>
</dbReference>
<feature type="domain" description="Acyl-CoA oxidase/dehydrogenase middle" evidence="8">
    <location>
        <begin position="125"/>
        <end position="219"/>
    </location>
</feature>
<evidence type="ECO:0000313" key="10">
    <source>
        <dbReference type="EMBL" id="KYZ76776.1"/>
    </source>
</evidence>
<evidence type="ECO:0000256" key="2">
    <source>
        <dbReference type="ARBA" id="ARBA00009347"/>
    </source>
</evidence>
<evidence type="ECO:0000256" key="1">
    <source>
        <dbReference type="ARBA" id="ARBA00001974"/>
    </source>
</evidence>
<dbReference type="AlphaFoldDB" id="A0A154BS42"/>
<dbReference type="Gene3D" id="2.40.110.10">
    <property type="entry name" value="Butyryl-CoA Dehydrogenase, subunit A, domain 2"/>
    <property type="match status" value="1"/>
</dbReference>
<dbReference type="FunFam" id="2.40.110.10:FF:000009">
    <property type="entry name" value="Acyl-CoA dehydrogenase"/>
    <property type="match status" value="1"/>
</dbReference>
<gene>
    <name evidence="10" type="ORF">AXX12_10220</name>
</gene>
<dbReference type="PIRSF" id="PIRSF016578">
    <property type="entry name" value="HsaA"/>
    <property type="match status" value="1"/>
</dbReference>
<dbReference type="Pfam" id="PF00441">
    <property type="entry name" value="Acyl-CoA_dh_1"/>
    <property type="match status" value="1"/>
</dbReference>
<comment type="cofactor">
    <cofactor evidence="1 6">
        <name>FAD</name>
        <dbReference type="ChEBI" id="CHEBI:57692"/>
    </cofactor>
</comment>
<dbReference type="PANTHER" id="PTHR43884">
    <property type="entry name" value="ACYL-COA DEHYDROGENASE"/>
    <property type="match status" value="1"/>
</dbReference>
<dbReference type="OrthoDB" id="9802447at2"/>
<accession>A0A154BS42</accession>
<dbReference type="InterPro" id="IPR046373">
    <property type="entry name" value="Acyl-CoA_Oxase/DH_mid-dom_sf"/>
</dbReference>
<keyword evidence="3 6" id="KW-0285">Flavoprotein</keyword>